<evidence type="ECO:0000313" key="14">
    <source>
        <dbReference type="Proteomes" id="UP000002026"/>
    </source>
</evidence>
<keyword evidence="11" id="KW-0472">Membrane</keyword>
<dbReference type="EMBL" id="CP001684">
    <property type="protein sequence ID" value="ACV21634.1"/>
    <property type="molecule type" value="Genomic_DNA"/>
</dbReference>
<dbReference type="SUPFAM" id="SSF55874">
    <property type="entry name" value="ATPase domain of HSP90 chaperone/DNA topoisomerase II/histidine kinase"/>
    <property type="match status" value="1"/>
</dbReference>
<evidence type="ECO:0000256" key="10">
    <source>
        <dbReference type="ARBA" id="ARBA00039401"/>
    </source>
</evidence>
<dbReference type="Gene3D" id="3.30.565.10">
    <property type="entry name" value="Histidine kinase-like ATPase, C-terminal domain"/>
    <property type="match status" value="1"/>
</dbReference>
<dbReference type="eggNOG" id="COG2205">
    <property type="taxonomic scope" value="Bacteria"/>
</dbReference>
<dbReference type="GO" id="GO:0000155">
    <property type="term" value="F:phosphorelay sensor kinase activity"/>
    <property type="evidence" value="ECO:0007669"/>
    <property type="project" value="InterPro"/>
</dbReference>
<protein>
    <recommendedName>
        <fullName evidence="10">Sensor-like histidine kinase SenX3</fullName>
        <ecNumber evidence="3">2.7.13.3</ecNumber>
    </recommendedName>
</protein>
<accession>C7N3P3</accession>
<keyword evidence="8" id="KW-0067">ATP-binding</keyword>
<evidence type="ECO:0000259" key="12">
    <source>
        <dbReference type="PROSITE" id="PS50109"/>
    </source>
</evidence>
<dbReference type="GO" id="GO:0005524">
    <property type="term" value="F:ATP binding"/>
    <property type="evidence" value="ECO:0007669"/>
    <property type="project" value="UniProtKB-KW"/>
</dbReference>
<dbReference type="SUPFAM" id="SSF47384">
    <property type="entry name" value="Homodimeric domain of signal transducing histidine kinase"/>
    <property type="match status" value="1"/>
</dbReference>
<evidence type="ECO:0000256" key="1">
    <source>
        <dbReference type="ARBA" id="ARBA00000085"/>
    </source>
</evidence>
<dbReference type="AlphaFoldDB" id="C7N3P3"/>
<keyword evidence="11" id="KW-0812">Transmembrane</keyword>
<dbReference type="Pfam" id="PF00512">
    <property type="entry name" value="HisKA"/>
    <property type="match status" value="1"/>
</dbReference>
<dbReference type="SMART" id="SM00388">
    <property type="entry name" value="HisKA"/>
    <property type="match status" value="1"/>
</dbReference>
<dbReference type="RefSeq" id="WP_012797739.1">
    <property type="nucleotide sequence ID" value="NC_013165.1"/>
</dbReference>
<keyword evidence="11" id="KW-1133">Transmembrane helix</keyword>
<dbReference type="InterPro" id="IPR003594">
    <property type="entry name" value="HATPase_dom"/>
</dbReference>
<evidence type="ECO:0000256" key="11">
    <source>
        <dbReference type="SAM" id="Phobius"/>
    </source>
</evidence>
<keyword evidence="14" id="KW-1185">Reference proteome</keyword>
<dbReference type="InterPro" id="IPR050351">
    <property type="entry name" value="BphY/WalK/GraS-like"/>
</dbReference>
<dbReference type="InterPro" id="IPR004358">
    <property type="entry name" value="Sig_transdc_His_kin-like_C"/>
</dbReference>
<dbReference type="PANTHER" id="PTHR42878:SF7">
    <property type="entry name" value="SENSOR HISTIDINE KINASE GLRK"/>
    <property type="match status" value="1"/>
</dbReference>
<dbReference type="Proteomes" id="UP000002026">
    <property type="component" value="Chromosome"/>
</dbReference>
<keyword evidence="9" id="KW-0902">Two-component regulatory system</keyword>
<evidence type="ECO:0000256" key="8">
    <source>
        <dbReference type="ARBA" id="ARBA00022840"/>
    </source>
</evidence>
<evidence type="ECO:0000256" key="6">
    <source>
        <dbReference type="ARBA" id="ARBA00022741"/>
    </source>
</evidence>
<reference evidence="13 14" key="1">
    <citation type="journal article" date="2009" name="Stand. Genomic Sci.">
        <title>Complete genome sequence of Slackia heliotrinireducens type strain (RHS 1).</title>
        <authorList>
            <person name="Pukall R."/>
            <person name="Lapidus A."/>
            <person name="Nolan M."/>
            <person name="Copeland A."/>
            <person name="Glavina Del Rio T."/>
            <person name="Lucas S."/>
            <person name="Chen F."/>
            <person name="Tice H."/>
            <person name="Cheng J.F."/>
            <person name="Chertkov O."/>
            <person name="Bruce D."/>
            <person name="Goodwin L."/>
            <person name="Kuske C."/>
            <person name="Brettin T."/>
            <person name="Detter J.C."/>
            <person name="Han C."/>
            <person name="Pitluck S."/>
            <person name="Pati A."/>
            <person name="Mavrommatis K."/>
            <person name="Ivanova N."/>
            <person name="Ovchinnikova G."/>
            <person name="Chen A."/>
            <person name="Palaniappan K."/>
            <person name="Schneider S."/>
            <person name="Rohde M."/>
            <person name="Chain P."/>
            <person name="D'haeseleer P."/>
            <person name="Goker M."/>
            <person name="Bristow J."/>
            <person name="Eisen J.A."/>
            <person name="Markowitz V."/>
            <person name="Kyrpides N.C."/>
            <person name="Klenk H.P."/>
            <person name="Hugenholtz P."/>
        </authorList>
    </citation>
    <scope>NUCLEOTIDE SEQUENCE [LARGE SCALE GENOMIC DNA]</scope>
    <source>
        <strain evidence="14">ATCC 29202 / DSM 20476 / NCTC 11029 / RHS 1</strain>
    </source>
</reference>
<dbReference type="GO" id="GO:0030295">
    <property type="term" value="F:protein kinase activator activity"/>
    <property type="evidence" value="ECO:0007669"/>
    <property type="project" value="TreeGrafter"/>
</dbReference>
<dbReference type="PROSITE" id="PS50109">
    <property type="entry name" value="HIS_KIN"/>
    <property type="match status" value="1"/>
</dbReference>
<keyword evidence="4" id="KW-0597">Phosphoprotein</keyword>
<dbReference type="EC" id="2.7.13.3" evidence="3"/>
<proteinExistence type="predicted"/>
<dbReference type="Gene3D" id="1.10.287.130">
    <property type="match status" value="1"/>
</dbReference>
<keyword evidence="6" id="KW-0547">Nucleotide-binding</keyword>
<gene>
    <name evidence="13" type="ordered locus">Shel_05750</name>
</gene>
<dbReference type="SMART" id="SM00387">
    <property type="entry name" value="HATPase_c"/>
    <property type="match status" value="1"/>
</dbReference>
<dbReference type="GO" id="GO:0007234">
    <property type="term" value="P:osmosensory signaling via phosphorelay pathway"/>
    <property type="evidence" value="ECO:0007669"/>
    <property type="project" value="TreeGrafter"/>
</dbReference>
<dbReference type="Pfam" id="PF02518">
    <property type="entry name" value="HATPase_c"/>
    <property type="match status" value="1"/>
</dbReference>
<dbReference type="PRINTS" id="PR00344">
    <property type="entry name" value="BCTRLSENSOR"/>
</dbReference>
<comment type="subcellular location">
    <subcellularLocation>
        <location evidence="2">Cell membrane</location>
    </subcellularLocation>
</comment>
<evidence type="ECO:0000256" key="3">
    <source>
        <dbReference type="ARBA" id="ARBA00012438"/>
    </source>
</evidence>
<dbReference type="InterPro" id="IPR036890">
    <property type="entry name" value="HATPase_C_sf"/>
</dbReference>
<dbReference type="KEGG" id="shi:Shel_05750"/>
<feature type="domain" description="Histidine kinase" evidence="12">
    <location>
        <begin position="202"/>
        <end position="420"/>
    </location>
</feature>
<dbReference type="HOGENOM" id="CLU_000445_89_26_11"/>
<dbReference type="CDD" id="cd00082">
    <property type="entry name" value="HisKA"/>
    <property type="match status" value="1"/>
</dbReference>
<dbReference type="GO" id="GO:0005886">
    <property type="term" value="C:plasma membrane"/>
    <property type="evidence" value="ECO:0007669"/>
    <property type="project" value="UniProtKB-SubCell"/>
</dbReference>
<dbReference type="GO" id="GO:0000156">
    <property type="term" value="F:phosphorelay response regulator activity"/>
    <property type="evidence" value="ECO:0007669"/>
    <property type="project" value="TreeGrafter"/>
</dbReference>
<organism evidence="13 14">
    <name type="scientific">Slackia heliotrinireducens (strain ATCC 29202 / DSM 20476 / NCTC 11029 / RHS 1)</name>
    <name type="common">Peptococcus heliotrinreducens</name>
    <dbReference type="NCBI Taxonomy" id="471855"/>
    <lineage>
        <taxon>Bacteria</taxon>
        <taxon>Bacillati</taxon>
        <taxon>Actinomycetota</taxon>
        <taxon>Coriobacteriia</taxon>
        <taxon>Eggerthellales</taxon>
        <taxon>Eggerthellaceae</taxon>
        <taxon>Slackia</taxon>
    </lineage>
</organism>
<feature type="transmembrane region" description="Helical" evidence="11">
    <location>
        <begin position="159"/>
        <end position="181"/>
    </location>
</feature>
<dbReference type="InterPro" id="IPR036097">
    <property type="entry name" value="HisK_dim/P_sf"/>
</dbReference>
<dbReference type="InterPro" id="IPR003661">
    <property type="entry name" value="HisK_dim/P_dom"/>
</dbReference>
<evidence type="ECO:0000256" key="5">
    <source>
        <dbReference type="ARBA" id="ARBA00022679"/>
    </source>
</evidence>
<evidence type="ECO:0000256" key="2">
    <source>
        <dbReference type="ARBA" id="ARBA00004236"/>
    </source>
</evidence>
<name>C7N3P3_SLAHD</name>
<dbReference type="InterPro" id="IPR005467">
    <property type="entry name" value="His_kinase_dom"/>
</dbReference>
<evidence type="ECO:0000313" key="13">
    <source>
        <dbReference type="EMBL" id="ACV21634.1"/>
    </source>
</evidence>
<sequence>MRRPLLAKAREGLRIVEFAVGFAFAALVVNVLVMLVFTTLSGSLHDERSFLAPPNMEQLADGLTLEQGEYTLPDDVSAALRTREQWAMLIDEEGSVVWAFDLPEDVPRHYTMSDVASFSRWYLSDYPVVTRVRDDGILVMGSPKGAEWKYSFSTNMNTIVLTGILFVALFAANVIVAIVVVRGYARRSWAERDHARREWVAAVSHDVRTPLAVALADADTLAGDDVLDESRRARASRIASKIGDVASLVGDLNAANRLSYAMEPVDAEPVMLAPIVRAVAVDAMNDDADGLHPITVDVDKRAETFAVMGSASLFRRMVVNLVRNSVRHNPNGCSVHISLTEAPRRIFRKRSCLLTVEDDGRGLDADMLHELKRPPSGDLPEHGLGLVIVRRIASSCRGEARFMESEGGGTRVEIRLPLAP</sequence>
<evidence type="ECO:0000256" key="7">
    <source>
        <dbReference type="ARBA" id="ARBA00022777"/>
    </source>
</evidence>
<keyword evidence="5" id="KW-0808">Transferase</keyword>
<keyword evidence="7 13" id="KW-0418">Kinase</keyword>
<comment type="catalytic activity">
    <reaction evidence="1">
        <text>ATP + protein L-histidine = ADP + protein N-phospho-L-histidine.</text>
        <dbReference type="EC" id="2.7.13.3"/>
    </reaction>
</comment>
<feature type="transmembrane region" description="Helical" evidence="11">
    <location>
        <begin position="12"/>
        <end position="37"/>
    </location>
</feature>
<evidence type="ECO:0000256" key="4">
    <source>
        <dbReference type="ARBA" id="ARBA00022553"/>
    </source>
</evidence>
<dbReference type="STRING" id="471855.Shel_05750"/>
<evidence type="ECO:0000256" key="9">
    <source>
        <dbReference type="ARBA" id="ARBA00023012"/>
    </source>
</evidence>
<dbReference type="PANTHER" id="PTHR42878">
    <property type="entry name" value="TWO-COMPONENT HISTIDINE KINASE"/>
    <property type="match status" value="1"/>
</dbReference>